<reference evidence="1 2" key="1">
    <citation type="submission" date="2015-08" db="EMBL/GenBank/DDBJ databases">
        <title>Next Generation Sequencing and Analysis of the Genome of Puccinia sorghi L Schw, the Causal Agent of Maize Common Rust.</title>
        <authorList>
            <person name="Rochi L."/>
            <person name="Burguener G."/>
            <person name="Darino M."/>
            <person name="Turjanski A."/>
            <person name="Kreff E."/>
            <person name="Dieguez M.J."/>
            <person name="Sacco F."/>
        </authorList>
    </citation>
    <scope>NUCLEOTIDE SEQUENCE [LARGE SCALE GENOMIC DNA]</scope>
    <source>
        <strain evidence="1 2">RO10H11247</strain>
    </source>
</reference>
<name>A0A0L6VUX7_9BASI</name>
<dbReference type="VEuPathDB" id="FungiDB:VP01_10277g1"/>
<gene>
    <name evidence="1" type="ORF">VP01_10277g1</name>
</gene>
<dbReference type="AlphaFoldDB" id="A0A0L6VUX7"/>
<protein>
    <submittedName>
        <fullName evidence="1">Uncharacterized protein</fullName>
    </submittedName>
</protein>
<keyword evidence="2" id="KW-1185">Reference proteome</keyword>
<evidence type="ECO:0000313" key="1">
    <source>
        <dbReference type="EMBL" id="KNZ64454.1"/>
    </source>
</evidence>
<proteinExistence type="predicted"/>
<accession>A0A0L6VUX7</accession>
<dbReference type="OrthoDB" id="2517199at2759"/>
<organism evidence="1 2">
    <name type="scientific">Puccinia sorghi</name>
    <dbReference type="NCBI Taxonomy" id="27349"/>
    <lineage>
        <taxon>Eukaryota</taxon>
        <taxon>Fungi</taxon>
        <taxon>Dikarya</taxon>
        <taxon>Basidiomycota</taxon>
        <taxon>Pucciniomycotina</taxon>
        <taxon>Pucciniomycetes</taxon>
        <taxon>Pucciniales</taxon>
        <taxon>Pucciniaceae</taxon>
        <taxon>Puccinia</taxon>
    </lineage>
</organism>
<feature type="non-terminal residue" evidence="1">
    <location>
        <position position="144"/>
    </location>
</feature>
<sequence>MGFPTSIWSMPCRRFHGLGVCFSVEVVNQFLNWYEEAAEVEGANGGDMVRQIGNFIPNEEDLRDVEEMDGYEERDWPKLKAEIQEKWGMRRQRFREGDLERLAAEKAEKGGVEERREFDEFVSSFDHILKYLNCNEVIIGTPAS</sequence>
<comment type="caution">
    <text evidence="1">The sequence shown here is derived from an EMBL/GenBank/DDBJ whole genome shotgun (WGS) entry which is preliminary data.</text>
</comment>
<dbReference type="Proteomes" id="UP000037035">
    <property type="component" value="Unassembled WGS sequence"/>
</dbReference>
<dbReference type="EMBL" id="LAVV01000307">
    <property type="protein sequence ID" value="KNZ64454.1"/>
    <property type="molecule type" value="Genomic_DNA"/>
</dbReference>
<evidence type="ECO:0000313" key="2">
    <source>
        <dbReference type="Proteomes" id="UP000037035"/>
    </source>
</evidence>